<protein>
    <submittedName>
        <fullName evidence="4">N-acetyltransferase</fullName>
    </submittedName>
</protein>
<dbReference type="PANTHER" id="PTHR43072">
    <property type="entry name" value="N-ACETYLTRANSFERASE"/>
    <property type="match status" value="1"/>
</dbReference>
<evidence type="ECO:0000259" key="3">
    <source>
        <dbReference type="PROSITE" id="PS51186"/>
    </source>
</evidence>
<accession>A0A9D1H8V4</accession>
<reference evidence="4" key="2">
    <citation type="journal article" date="2021" name="PeerJ">
        <title>Extensive microbial diversity within the chicken gut microbiome revealed by metagenomics and culture.</title>
        <authorList>
            <person name="Gilroy R."/>
            <person name="Ravi A."/>
            <person name="Getino M."/>
            <person name="Pursley I."/>
            <person name="Horton D.L."/>
            <person name="Alikhan N.F."/>
            <person name="Baker D."/>
            <person name="Gharbi K."/>
            <person name="Hall N."/>
            <person name="Watson M."/>
            <person name="Adriaenssens E.M."/>
            <person name="Foster-Nyarko E."/>
            <person name="Jarju S."/>
            <person name="Secka A."/>
            <person name="Antonio M."/>
            <person name="Oren A."/>
            <person name="Chaudhuri R.R."/>
            <person name="La Ragione R."/>
            <person name="Hildebrand F."/>
            <person name="Pallen M.J."/>
        </authorList>
    </citation>
    <scope>NUCLEOTIDE SEQUENCE</scope>
    <source>
        <strain evidence="4">1383</strain>
    </source>
</reference>
<feature type="domain" description="N-acetyltransferase" evidence="3">
    <location>
        <begin position="1"/>
        <end position="151"/>
    </location>
</feature>
<reference evidence="4" key="1">
    <citation type="submission" date="2020-10" db="EMBL/GenBank/DDBJ databases">
        <authorList>
            <person name="Gilroy R."/>
        </authorList>
    </citation>
    <scope>NUCLEOTIDE SEQUENCE</scope>
    <source>
        <strain evidence="4">1383</strain>
    </source>
</reference>
<dbReference type="PANTHER" id="PTHR43072:SF23">
    <property type="entry name" value="UPF0039 PROTEIN C11D3.02C"/>
    <property type="match status" value="1"/>
</dbReference>
<keyword evidence="2" id="KW-0012">Acyltransferase</keyword>
<comment type="caution">
    <text evidence="4">The sequence shown here is derived from an EMBL/GenBank/DDBJ whole genome shotgun (WGS) entry which is preliminary data.</text>
</comment>
<keyword evidence="1" id="KW-0808">Transferase</keyword>
<dbReference type="CDD" id="cd04301">
    <property type="entry name" value="NAT_SF"/>
    <property type="match status" value="1"/>
</dbReference>
<dbReference type="Pfam" id="PF00583">
    <property type="entry name" value="Acetyltransf_1"/>
    <property type="match status" value="1"/>
</dbReference>
<dbReference type="EMBL" id="DVLY01000020">
    <property type="protein sequence ID" value="HIT97379.1"/>
    <property type="molecule type" value="Genomic_DNA"/>
</dbReference>
<dbReference type="Proteomes" id="UP000824161">
    <property type="component" value="Unassembled WGS sequence"/>
</dbReference>
<dbReference type="SUPFAM" id="SSF55729">
    <property type="entry name" value="Acyl-CoA N-acyltransferases (Nat)"/>
    <property type="match status" value="1"/>
</dbReference>
<dbReference type="PROSITE" id="PS51186">
    <property type="entry name" value="GNAT"/>
    <property type="match status" value="1"/>
</dbReference>
<dbReference type="Gene3D" id="3.40.630.30">
    <property type="match status" value="1"/>
</dbReference>
<evidence type="ECO:0000256" key="1">
    <source>
        <dbReference type="ARBA" id="ARBA00022679"/>
    </source>
</evidence>
<organism evidence="4 5">
    <name type="scientific">Candidatus Merdimorpha stercoravium</name>
    <dbReference type="NCBI Taxonomy" id="2840863"/>
    <lineage>
        <taxon>Bacteria</taxon>
        <taxon>Pseudomonadati</taxon>
        <taxon>Bacteroidota</taxon>
        <taxon>Flavobacteriia</taxon>
        <taxon>Flavobacteriales</taxon>
        <taxon>Candidatus Merdimorpha</taxon>
    </lineage>
</organism>
<gene>
    <name evidence="4" type="ORF">IAC44_00915</name>
</gene>
<dbReference type="InterPro" id="IPR000182">
    <property type="entry name" value="GNAT_dom"/>
</dbReference>
<evidence type="ECO:0000313" key="5">
    <source>
        <dbReference type="Proteomes" id="UP000824161"/>
    </source>
</evidence>
<name>A0A9D1H8V4_9FLAO</name>
<proteinExistence type="predicted"/>
<evidence type="ECO:0000256" key="2">
    <source>
        <dbReference type="ARBA" id="ARBA00023315"/>
    </source>
</evidence>
<evidence type="ECO:0000313" key="4">
    <source>
        <dbReference type="EMBL" id="HIT97379.1"/>
    </source>
</evidence>
<dbReference type="GO" id="GO:0016747">
    <property type="term" value="F:acyltransferase activity, transferring groups other than amino-acyl groups"/>
    <property type="evidence" value="ECO:0007669"/>
    <property type="project" value="InterPro"/>
</dbReference>
<sequence length="161" mass="17720">MIRPIRIAAAVAGSYNPCIGPSTATFDTEPLSAGQMLSRLEAIVGCYPGYVSLSEAGELQGYAYAHPWKEKAAYRYTLETTIYLAPRFVGQGVGRALLSHLVDGCRREGYRSLIACITQSNVASETLHRKVGFRPVSRFVQVGTKFGRWIDVADYQLLLVE</sequence>
<dbReference type="AlphaFoldDB" id="A0A9D1H8V4"/>
<dbReference type="InterPro" id="IPR016181">
    <property type="entry name" value="Acyl_CoA_acyltransferase"/>
</dbReference>